<reference evidence="3 4" key="1">
    <citation type="submission" date="2019-12" db="EMBL/GenBank/DDBJ databases">
        <title>Novel species isolated from a subtropical stream in China.</title>
        <authorList>
            <person name="Lu H."/>
        </authorList>
    </citation>
    <scope>NUCLEOTIDE SEQUENCE [LARGE SCALE GENOMIC DNA]</scope>
    <source>
        <strain evidence="2 4">FT50W</strain>
        <strain evidence="1 3">FT94W</strain>
    </source>
</reference>
<dbReference type="InterPro" id="IPR016084">
    <property type="entry name" value="Haem_Oase-like_multi-hlx"/>
</dbReference>
<name>A0A6L8MFU3_9BURK</name>
<dbReference type="Pfam" id="PF01126">
    <property type="entry name" value="Heme_oxygenase"/>
    <property type="match status" value="1"/>
</dbReference>
<dbReference type="Proteomes" id="UP000474565">
    <property type="component" value="Unassembled WGS sequence"/>
</dbReference>
<comment type="caution">
    <text evidence="2">The sequence shown here is derived from an EMBL/GenBank/DDBJ whole genome shotgun (WGS) entry which is preliminary data.</text>
</comment>
<evidence type="ECO:0000313" key="2">
    <source>
        <dbReference type="EMBL" id="MYM81269.1"/>
    </source>
</evidence>
<dbReference type="Proteomes" id="UP000449678">
    <property type="component" value="Unassembled WGS sequence"/>
</dbReference>
<proteinExistence type="predicted"/>
<dbReference type="GO" id="GO:0006788">
    <property type="term" value="P:heme oxidation"/>
    <property type="evidence" value="ECO:0007669"/>
    <property type="project" value="InterPro"/>
</dbReference>
<keyword evidence="3" id="KW-1185">Reference proteome</keyword>
<dbReference type="GO" id="GO:0004392">
    <property type="term" value="F:heme oxygenase (decyclizing) activity"/>
    <property type="evidence" value="ECO:0007669"/>
    <property type="project" value="InterPro"/>
</dbReference>
<dbReference type="EMBL" id="WWCO01000004">
    <property type="protein sequence ID" value="MYM34017.1"/>
    <property type="molecule type" value="Genomic_DNA"/>
</dbReference>
<dbReference type="EMBL" id="WWCP01000003">
    <property type="protein sequence ID" value="MYM81269.1"/>
    <property type="molecule type" value="Genomic_DNA"/>
</dbReference>
<protein>
    <submittedName>
        <fullName evidence="2">Heme oxygenase</fullName>
    </submittedName>
</protein>
<gene>
    <name evidence="1" type="ORF">GTP38_06650</name>
    <name evidence="2" type="ORF">GTP44_04755</name>
</gene>
<organism evidence="2 4">
    <name type="scientific">Duganella lactea</name>
    <dbReference type="NCBI Taxonomy" id="2692173"/>
    <lineage>
        <taxon>Bacteria</taxon>
        <taxon>Pseudomonadati</taxon>
        <taxon>Pseudomonadota</taxon>
        <taxon>Betaproteobacteria</taxon>
        <taxon>Burkholderiales</taxon>
        <taxon>Oxalobacteraceae</taxon>
        <taxon>Telluria group</taxon>
        <taxon>Duganella</taxon>
    </lineage>
</organism>
<evidence type="ECO:0000313" key="4">
    <source>
        <dbReference type="Proteomes" id="UP000474565"/>
    </source>
</evidence>
<dbReference type="InterPro" id="IPR016053">
    <property type="entry name" value="Haem_Oase-like"/>
</dbReference>
<evidence type="ECO:0000313" key="1">
    <source>
        <dbReference type="EMBL" id="MYM34017.1"/>
    </source>
</evidence>
<dbReference type="CDD" id="cd19166">
    <property type="entry name" value="HemeO-bac"/>
    <property type="match status" value="1"/>
</dbReference>
<accession>A0A6L8MFU3</accession>
<dbReference type="Gene3D" id="1.20.910.10">
    <property type="entry name" value="Heme oxygenase-like"/>
    <property type="match status" value="1"/>
</dbReference>
<sequence>MLNLGNKLDVLTALRTATAERHSALDTRTPLAAESPDLRAYRDHLHLLEAWLAPLQPALADGQPGLPPRDHLALIRADLAHPALDGLPALPVLAPAPLPHLDDAAYRWGVAYVVEGSQLGGAVLYKRLAQRLAPHPLAYLRGDGSPGPRWQQFLAALRAAVVTERQIEQACRGARQAFDSLIWLVERLNSSSAPPAGRP</sequence>
<dbReference type="SUPFAM" id="SSF48613">
    <property type="entry name" value="Heme oxygenase-like"/>
    <property type="match status" value="1"/>
</dbReference>
<evidence type="ECO:0000313" key="3">
    <source>
        <dbReference type="Proteomes" id="UP000449678"/>
    </source>
</evidence>
<dbReference type="AlphaFoldDB" id="A0A6L8MFU3"/>